<name>A0A8K0L2Y3_9PEZI</name>
<sequence>MHGKVEQAVLSPDMKYPVEVVCDHLTGIEAYIYKTIIAAAATEYVAPPRVTETVTYTNTGPTKTISVTQTTTTALYKEYATCIDA</sequence>
<evidence type="ECO:0000313" key="2">
    <source>
        <dbReference type="Proteomes" id="UP000809789"/>
    </source>
</evidence>
<comment type="caution">
    <text evidence="1">The sequence shown here is derived from an EMBL/GenBank/DDBJ whole genome shotgun (WGS) entry which is preliminary data.</text>
</comment>
<reference evidence="1" key="1">
    <citation type="submission" date="2021-07" db="EMBL/GenBank/DDBJ databases">
        <title>Elsinoe batatas strain:CRI-CJ2 Genome sequencing and assembly.</title>
        <authorList>
            <person name="Huang L."/>
        </authorList>
    </citation>
    <scope>NUCLEOTIDE SEQUENCE</scope>
    <source>
        <strain evidence="1">CRI-CJ2</strain>
    </source>
</reference>
<gene>
    <name evidence="1" type="ORF">KVT40_005636</name>
</gene>
<organism evidence="1 2">
    <name type="scientific">Elsinoe batatas</name>
    <dbReference type="NCBI Taxonomy" id="2601811"/>
    <lineage>
        <taxon>Eukaryota</taxon>
        <taxon>Fungi</taxon>
        <taxon>Dikarya</taxon>
        <taxon>Ascomycota</taxon>
        <taxon>Pezizomycotina</taxon>
        <taxon>Dothideomycetes</taxon>
        <taxon>Dothideomycetidae</taxon>
        <taxon>Myriangiales</taxon>
        <taxon>Elsinoaceae</taxon>
        <taxon>Elsinoe</taxon>
    </lineage>
</organism>
<keyword evidence="2" id="KW-1185">Reference proteome</keyword>
<dbReference type="EMBL" id="JAESVG020000006">
    <property type="protein sequence ID" value="KAG8626691.1"/>
    <property type="molecule type" value="Genomic_DNA"/>
</dbReference>
<proteinExistence type="predicted"/>
<dbReference type="Proteomes" id="UP000809789">
    <property type="component" value="Unassembled WGS sequence"/>
</dbReference>
<dbReference type="AlphaFoldDB" id="A0A8K0L2Y3"/>
<protein>
    <submittedName>
        <fullName evidence="1">Uncharacterized protein</fullName>
    </submittedName>
</protein>
<accession>A0A8K0L2Y3</accession>
<evidence type="ECO:0000313" key="1">
    <source>
        <dbReference type="EMBL" id="KAG8626691.1"/>
    </source>
</evidence>